<dbReference type="AlphaFoldDB" id="A0A1J4RRQ0"/>
<dbReference type="EMBL" id="MNUI01000019">
    <property type="protein sequence ID" value="OIN89696.1"/>
    <property type="molecule type" value="Genomic_DNA"/>
</dbReference>
<dbReference type="Gene3D" id="1.10.260.40">
    <property type="entry name" value="lambda repressor-like DNA-binding domains"/>
    <property type="match status" value="1"/>
</dbReference>
<dbReference type="PANTHER" id="PTHR34475">
    <property type="match status" value="1"/>
</dbReference>
<comment type="caution">
    <text evidence="2">The sequence shown here is derived from an EMBL/GenBank/DDBJ whole genome shotgun (WGS) entry which is preliminary data.</text>
</comment>
<sequence length="209" mass="23131">MLSAGEILFESRLAAKLTFTQVSELTKIPLTSLKALEKNQFDDLPAYPFLKGMVQNYAKALNLDPVKVVAVFKRDYDRQQKRVNPVVLNKSLGPTSLTRWLEKPQTLFLAGIILLAGLVGWSLWRVYQSPRLTVTTPVNGQTAISPVEIKGKTDRDASLSLNDKTINLEPDGSFETQFSAGPGAAELTLRSVSRRQKSSEVKITVTIIQ</sequence>
<gene>
    <name evidence="2" type="ORF">AUJ59_00930</name>
</gene>
<organism evidence="2 3">
    <name type="scientific">Candidatus Beckwithbacteria bacterium CG1_02_47_37</name>
    <dbReference type="NCBI Taxonomy" id="1805034"/>
    <lineage>
        <taxon>Bacteria</taxon>
        <taxon>Candidatus Beckwithiibacteriota</taxon>
    </lineage>
</organism>
<dbReference type="PANTHER" id="PTHR34475:SF1">
    <property type="entry name" value="CYTOSKELETON PROTEIN RODZ"/>
    <property type="match status" value="1"/>
</dbReference>
<evidence type="ECO:0000313" key="2">
    <source>
        <dbReference type="EMBL" id="OIN89696.1"/>
    </source>
</evidence>
<evidence type="ECO:0000256" key="1">
    <source>
        <dbReference type="SAM" id="Phobius"/>
    </source>
</evidence>
<keyword evidence="1" id="KW-0812">Transmembrane</keyword>
<dbReference type="InterPro" id="IPR013783">
    <property type="entry name" value="Ig-like_fold"/>
</dbReference>
<reference evidence="2 3" key="1">
    <citation type="journal article" date="2016" name="Environ. Microbiol.">
        <title>Genomic resolution of a cold subsurface aquifer community provides metabolic insights for novel microbes adapted to high CO concentrations.</title>
        <authorList>
            <person name="Probst A.J."/>
            <person name="Castelle C.J."/>
            <person name="Singh A."/>
            <person name="Brown C.T."/>
            <person name="Anantharaman K."/>
            <person name="Sharon I."/>
            <person name="Hug L.A."/>
            <person name="Burstein D."/>
            <person name="Emerson J.B."/>
            <person name="Thomas B.C."/>
            <person name="Banfield J.F."/>
        </authorList>
    </citation>
    <scope>NUCLEOTIDE SEQUENCE [LARGE SCALE GENOMIC DNA]</scope>
    <source>
        <strain evidence="2">CG1_02_47_37</strain>
    </source>
</reference>
<dbReference type="InterPro" id="IPR050400">
    <property type="entry name" value="Bact_Cytoskel_RodZ"/>
</dbReference>
<keyword evidence="1" id="KW-1133">Transmembrane helix</keyword>
<dbReference type="GO" id="GO:0003677">
    <property type="term" value="F:DNA binding"/>
    <property type="evidence" value="ECO:0007669"/>
    <property type="project" value="InterPro"/>
</dbReference>
<evidence type="ECO:0000313" key="3">
    <source>
        <dbReference type="Proteomes" id="UP000183144"/>
    </source>
</evidence>
<feature type="transmembrane region" description="Helical" evidence="1">
    <location>
        <begin position="106"/>
        <end position="124"/>
    </location>
</feature>
<name>A0A1J4RRQ0_9BACT</name>
<dbReference type="Proteomes" id="UP000183144">
    <property type="component" value="Unassembled WGS sequence"/>
</dbReference>
<protein>
    <recommendedName>
        <fullName evidence="4">HTH cro/C1-type domain-containing protein</fullName>
    </recommendedName>
</protein>
<accession>A0A1J4RRQ0</accession>
<proteinExistence type="predicted"/>
<dbReference type="InterPro" id="IPR010982">
    <property type="entry name" value="Lambda_DNA-bd_dom_sf"/>
</dbReference>
<evidence type="ECO:0008006" key="4">
    <source>
        <dbReference type="Google" id="ProtNLM"/>
    </source>
</evidence>
<keyword evidence="1" id="KW-0472">Membrane</keyword>
<dbReference type="STRING" id="1805034.AUJ59_00930"/>
<dbReference type="Gene3D" id="2.60.40.10">
    <property type="entry name" value="Immunoglobulins"/>
    <property type="match status" value="1"/>
</dbReference>
<dbReference type="Pfam" id="PF13413">
    <property type="entry name" value="HTH_25"/>
    <property type="match status" value="1"/>
</dbReference>